<keyword evidence="1" id="KW-0677">Repeat</keyword>
<evidence type="ECO:0000313" key="7">
    <source>
        <dbReference type="Proteomes" id="UP000593567"/>
    </source>
</evidence>
<evidence type="ECO:0000256" key="3">
    <source>
        <dbReference type="PROSITE-ProRule" id="PRU00059"/>
    </source>
</evidence>
<evidence type="ECO:0000259" key="5">
    <source>
        <dbReference type="PROSITE" id="PS01180"/>
    </source>
</evidence>
<name>A0A7J7KDG4_BUGNE</name>
<dbReference type="PANTHER" id="PTHR24251">
    <property type="entry name" value="OVOCHYMASE-RELATED"/>
    <property type="match status" value="1"/>
</dbReference>
<accession>A0A7J7KDG4</accession>
<dbReference type="PROSITE" id="PS01180">
    <property type="entry name" value="CUB"/>
    <property type="match status" value="1"/>
</dbReference>
<dbReference type="SMART" id="SM00042">
    <property type="entry name" value="CUB"/>
    <property type="match status" value="1"/>
</dbReference>
<feature type="region of interest" description="Disordered" evidence="4">
    <location>
        <begin position="140"/>
        <end position="205"/>
    </location>
</feature>
<dbReference type="AlphaFoldDB" id="A0A7J7KDG4"/>
<reference evidence="6" key="1">
    <citation type="submission" date="2020-06" db="EMBL/GenBank/DDBJ databases">
        <title>Draft genome of Bugula neritina, a colonial animal packing powerful symbionts and potential medicines.</title>
        <authorList>
            <person name="Rayko M."/>
        </authorList>
    </citation>
    <scope>NUCLEOTIDE SEQUENCE [LARGE SCALE GENOMIC DNA]</scope>
    <source>
        <strain evidence="6">Kwan_BN1</strain>
    </source>
</reference>
<dbReference type="EMBL" id="VXIV02000860">
    <property type="protein sequence ID" value="KAF6035576.1"/>
    <property type="molecule type" value="Genomic_DNA"/>
</dbReference>
<dbReference type="InterPro" id="IPR000859">
    <property type="entry name" value="CUB_dom"/>
</dbReference>
<feature type="region of interest" description="Disordered" evidence="4">
    <location>
        <begin position="105"/>
        <end position="127"/>
    </location>
</feature>
<evidence type="ECO:0000256" key="4">
    <source>
        <dbReference type="SAM" id="MobiDB-lite"/>
    </source>
</evidence>
<evidence type="ECO:0000256" key="2">
    <source>
        <dbReference type="ARBA" id="ARBA00023157"/>
    </source>
</evidence>
<sequence>MVRRRKISNALWTRTLALSIGRMPESSPASTTTGIPITTPVANTASDMSTISSAGNTSDTPTISPAGNTSDMPTISPVANTSSNTPTITPAGITSDTQTILPASTTSDMPTISPAGTMPTVSPVRTTSDMPTISLASTTLEMPSISSADTTSDMSTILPTSNTSEMPASSPASTTSDRPSISPASTTSDMPTISPPGNTSDIPTISVAATSSGNVTLTLTNVTETISAILPTSSFPDMAPSTNFTPVNDTSDELSSVVTSVLASSVSTVTNSPETFQASSNPSVQTLQRCKLTQEFLPQPTLFQRQVFDGDSKQRLAHICGSAADNLLSNSSTVIIVFSTDSLIQKAGFTMHWQSINANECGGNIFNTSGVLTSPNYPGLYPHSLDCQWNITVPNGTIGIIISQFSVEYHRYCAYDRLSVSKALFVTFIKIYIAARNCNSKI</sequence>
<keyword evidence="7" id="KW-1185">Reference proteome</keyword>
<comment type="caution">
    <text evidence="6">The sequence shown here is derived from an EMBL/GenBank/DDBJ whole genome shotgun (WGS) entry which is preliminary data.</text>
</comment>
<keyword evidence="2" id="KW-1015">Disulfide bond</keyword>
<gene>
    <name evidence="6" type="ORF">EB796_006118</name>
</gene>
<dbReference type="SUPFAM" id="SSF49854">
    <property type="entry name" value="Spermadhesin, CUB domain"/>
    <property type="match status" value="2"/>
</dbReference>
<dbReference type="CDD" id="cd00041">
    <property type="entry name" value="CUB"/>
    <property type="match status" value="1"/>
</dbReference>
<evidence type="ECO:0000256" key="1">
    <source>
        <dbReference type="ARBA" id="ARBA00022737"/>
    </source>
</evidence>
<feature type="domain" description="CUB" evidence="5">
    <location>
        <begin position="361"/>
        <end position="442"/>
    </location>
</feature>
<dbReference type="Proteomes" id="UP000593567">
    <property type="component" value="Unassembled WGS sequence"/>
</dbReference>
<dbReference type="Gene3D" id="2.60.120.290">
    <property type="entry name" value="Spermadhesin, CUB domain"/>
    <property type="match status" value="2"/>
</dbReference>
<protein>
    <submittedName>
        <fullName evidence="6">CUBN</fullName>
    </submittedName>
</protein>
<organism evidence="6 7">
    <name type="scientific">Bugula neritina</name>
    <name type="common">Brown bryozoan</name>
    <name type="synonym">Sertularia neritina</name>
    <dbReference type="NCBI Taxonomy" id="10212"/>
    <lineage>
        <taxon>Eukaryota</taxon>
        <taxon>Metazoa</taxon>
        <taxon>Spiralia</taxon>
        <taxon>Lophotrochozoa</taxon>
        <taxon>Bryozoa</taxon>
        <taxon>Gymnolaemata</taxon>
        <taxon>Cheilostomatida</taxon>
        <taxon>Flustrina</taxon>
        <taxon>Buguloidea</taxon>
        <taxon>Bugulidae</taxon>
        <taxon>Bugula</taxon>
    </lineage>
</organism>
<proteinExistence type="predicted"/>
<dbReference type="Pfam" id="PF00431">
    <property type="entry name" value="CUB"/>
    <property type="match status" value="1"/>
</dbReference>
<dbReference type="InterPro" id="IPR035914">
    <property type="entry name" value="Sperma_CUB_dom_sf"/>
</dbReference>
<evidence type="ECO:0000313" key="6">
    <source>
        <dbReference type="EMBL" id="KAF6035576.1"/>
    </source>
</evidence>
<dbReference type="OrthoDB" id="6369184at2759"/>
<comment type="caution">
    <text evidence="3">Lacks conserved residue(s) required for the propagation of feature annotation.</text>
</comment>